<feature type="domain" description="HTH marR-type" evidence="4">
    <location>
        <begin position="13"/>
        <end position="149"/>
    </location>
</feature>
<dbReference type="InterPro" id="IPR036388">
    <property type="entry name" value="WH-like_DNA-bd_sf"/>
</dbReference>
<dbReference type="PRINTS" id="PR00598">
    <property type="entry name" value="HTHMARR"/>
</dbReference>
<dbReference type="PANTHER" id="PTHR33164">
    <property type="entry name" value="TRANSCRIPTIONAL REGULATOR, MARR FAMILY"/>
    <property type="match status" value="1"/>
</dbReference>
<dbReference type="PROSITE" id="PS50995">
    <property type="entry name" value="HTH_MARR_2"/>
    <property type="match status" value="1"/>
</dbReference>
<dbReference type="Gene3D" id="1.10.10.10">
    <property type="entry name" value="Winged helix-like DNA-binding domain superfamily/Winged helix DNA-binding domain"/>
    <property type="match status" value="1"/>
</dbReference>
<evidence type="ECO:0000256" key="3">
    <source>
        <dbReference type="ARBA" id="ARBA00023163"/>
    </source>
</evidence>
<dbReference type="InterPro" id="IPR023187">
    <property type="entry name" value="Tscrpt_reg_MarR-type_CS"/>
</dbReference>
<dbReference type="Proteomes" id="UP001595632">
    <property type="component" value="Unassembled WGS sequence"/>
</dbReference>
<keyword evidence="1" id="KW-0805">Transcription regulation</keyword>
<protein>
    <submittedName>
        <fullName evidence="5">MarR family winged helix-turn-helix transcriptional regulator</fullName>
    </submittedName>
</protein>
<dbReference type="RefSeq" id="WP_275632145.1">
    <property type="nucleotide sequence ID" value="NZ_JARGYD010000002.1"/>
</dbReference>
<dbReference type="EMBL" id="JBHRTB010000010">
    <property type="protein sequence ID" value="MFC3141597.1"/>
    <property type="molecule type" value="Genomic_DNA"/>
</dbReference>
<keyword evidence="3" id="KW-0804">Transcription</keyword>
<evidence type="ECO:0000256" key="1">
    <source>
        <dbReference type="ARBA" id="ARBA00023015"/>
    </source>
</evidence>
<proteinExistence type="predicted"/>
<evidence type="ECO:0000313" key="6">
    <source>
        <dbReference type="Proteomes" id="UP001595632"/>
    </source>
</evidence>
<evidence type="ECO:0000313" key="5">
    <source>
        <dbReference type="EMBL" id="MFC3141597.1"/>
    </source>
</evidence>
<name>A0ABV7GR67_9RHOB</name>
<keyword evidence="6" id="KW-1185">Reference proteome</keyword>
<dbReference type="InterPro" id="IPR000835">
    <property type="entry name" value="HTH_MarR-typ"/>
</dbReference>
<organism evidence="5 6">
    <name type="scientific">Psychromarinibacter halotolerans</name>
    <dbReference type="NCBI Taxonomy" id="1775175"/>
    <lineage>
        <taxon>Bacteria</taxon>
        <taxon>Pseudomonadati</taxon>
        <taxon>Pseudomonadota</taxon>
        <taxon>Alphaproteobacteria</taxon>
        <taxon>Rhodobacterales</taxon>
        <taxon>Paracoccaceae</taxon>
        <taxon>Psychromarinibacter</taxon>
    </lineage>
</organism>
<accession>A0ABV7GR67</accession>
<dbReference type="SMART" id="SM00347">
    <property type="entry name" value="HTH_MARR"/>
    <property type="match status" value="1"/>
</dbReference>
<evidence type="ECO:0000256" key="2">
    <source>
        <dbReference type="ARBA" id="ARBA00023125"/>
    </source>
</evidence>
<keyword evidence="2" id="KW-0238">DNA-binding</keyword>
<dbReference type="InterPro" id="IPR036390">
    <property type="entry name" value="WH_DNA-bd_sf"/>
</dbReference>
<dbReference type="PROSITE" id="PS01117">
    <property type="entry name" value="HTH_MARR_1"/>
    <property type="match status" value="1"/>
</dbReference>
<reference evidence="6" key="1">
    <citation type="journal article" date="2019" name="Int. J. Syst. Evol. Microbiol.">
        <title>The Global Catalogue of Microorganisms (GCM) 10K type strain sequencing project: providing services to taxonomists for standard genome sequencing and annotation.</title>
        <authorList>
            <consortium name="The Broad Institute Genomics Platform"/>
            <consortium name="The Broad Institute Genome Sequencing Center for Infectious Disease"/>
            <person name="Wu L."/>
            <person name="Ma J."/>
        </authorList>
    </citation>
    <scope>NUCLEOTIDE SEQUENCE [LARGE SCALE GENOMIC DNA]</scope>
    <source>
        <strain evidence="6">KCTC 52366</strain>
    </source>
</reference>
<sequence length="156" mass="17281">MTSADTDDSTPHLGHLKEDLSFVSRILRARIASSNESFFADHQVAGGEVAVLNLIGINPGLAQKELAQLVVLRKSALTKLVNELEKSGLIERRKEGTDKRLNALYLTDEGQARLARLRPDMARLQAEILAPLSAAERAILFELLWRLIDETETPIL</sequence>
<dbReference type="SUPFAM" id="SSF46785">
    <property type="entry name" value="Winged helix' DNA-binding domain"/>
    <property type="match status" value="1"/>
</dbReference>
<dbReference type="InterPro" id="IPR039422">
    <property type="entry name" value="MarR/SlyA-like"/>
</dbReference>
<evidence type="ECO:0000259" key="4">
    <source>
        <dbReference type="PROSITE" id="PS50995"/>
    </source>
</evidence>
<gene>
    <name evidence="5" type="ORF">ACFOGP_02705</name>
</gene>
<dbReference type="Pfam" id="PF12802">
    <property type="entry name" value="MarR_2"/>
    <property type="match status" value="1"/>
</dbReference>
<dbReference type="PANTHER" id="PTHR33164:SF43">
    <property type="entry name" value="HTH-TYPE TRANSCRIPTIONAL REPRESSOR YETL"/>
    <property type="match status" value="1"/>
</dbReference>
<comment type="caution">
    <text evidence="5">The sequence shown here is derived from an EMBL/GenBank/DDBJ whole genome shotgun (WGS) entry which is preliminary data.</text>
</comment>